<dbReference type="STRING" id="56804.BAE46_03230"/>
<dbReference type="RefSeq" id="WP_006007727.1">
    <property type="nucleotide sequence ID" value="NZ_BAET01000033.1"/>
</dbReference>
<reference evidence="1 2" key="1">
    <citation type="journal article" date="2012" name="J. Bacteriol.">
        <title>Genome sequence of proteorhodopsin-containing sea ice bacterium Glaciecola punicea ACAM 611T.</title>
        <authorList>
            <person name="Qin Q.-L."/>
            <person name="Xie B.-B."/>
            <person name="Shu Y.-L."/>
            <person name="Rong J.-C."/>
            <person name="Zhao D.-L."/>
            <person name="Zhang X.-Y."/>
            <person name="Chen X.-L."/>
            <person name="Zhou B.-C."/>
            <person name="Zhanga Y.-Z."/>
        </authorList>
    </citation>
    <scope>NUCLEOTIDE SEQUENCE [LARGE SCALE GENOMIC DNA]</scope>
    <source>
        <strain evidence="1 2">ACAM 611</strain>
    </source>
</reference>
<reference evidence="1 2" key="2">
    <citation type="journal article" date="2017" name="Antonie Van Leeuwenhoek">
        <title>Rhizobium rhizosphaerae sp. nov., a novel species isolated from rice rhizosphere.</title>
        <authorList>
            <person name="Zhao J.J."/>
            <person name="Zhang J."/>
            <person name="Zhang R.J."/>
            <person name="Zhang C.W."/>
            <person name="Yin H.Q."/>
            <person name="Zhang X.X."/>
        </authorList>
    </citation>
    <scope>NUCLEOTIDE SEQUENCE [LARGE SCALE GENOMIC DNA]</scope>
    <source>
        <strain evidence="1 2">ACAM 611</strain>
    </source>
</reference>
<gene>
    <name evidence="1" type="ORF">GPUN_2889</name>
</gene>
<dbReference type="EMBL" id="BAET01000033">
    <property type="protein sequence ID" value="GAB57003.1"/>
    <property type="molecule type" value="Genomic_DNA"/>
</dbReference>
<keyword evidence="2" id="KW-1185">Reference proteome</keyword>
<evidence type="ECO:0000313" key="2">
    <source>
        <dbReference type="Proteomes" id="UP000053586"/>
    </source>
</evidence>
<comment type="caution">
    <text evidence="1">The sequence shown here is derived from an EMBL/GenBank/DDBJ whole genome shotgun (WGS) entry which is preliminary data.</text>
</comment>
<name>H5TF76_9ALTE</name>
<evidence type="ECO:0000313" key="1">
    <source>
        <dbReference type="EMBL" id="GAB57003.1"/>
    </source>
</evidence>
<dbReference type="Proteomes" id="UP000053586">
    <property type="component" value="Unassembled WGS sequence"/>
</dbReference>
<accession>H5TF76</accession>
<evidence type="ECO:0008006" key="3">
    <source>
        <dbReference type="Google" id="ProtNLM"/>
    </source>
</evidence>
<dbReference type="AlphaFoldDB" id="H5TF76"/>
<dbReference type="SUPFAM" id="SSF158544">
    <property type="entry name" value="GspK insert domain-like"/>
    <property type="match status" value="1"/>
</dbReference>
<organism evidence="1 2">
    <name type="scientific">Glaciecola punicea ACAM 611</name>
    <dbReference type="NCBI Taxonomy" id="1121923"/>
    <lineage>
        <taxon>Bacteria</taxon>
        <taxon>Pseudomonadati</taxon>
        <taxon>Pseudomonadota</taxon>
        <taxon>Gammaproteobacteria</taxon>
        <taxon>Alteromonadales</taxon>
        <taxon>Alteromonadaceae</taxon>
        <taxon>Glaciecola</taxon>
    </lineage>
</organism>
<proteinExistence type="predicted"/>
<dbReference type="InterPro" id="IPR038072">
    <property type="entry name" value="GspK_central_sf"/>
</dbReference>
<sequence>MTQQTKKHKGLALVQVLLLVAMLSILLLLMTANTQQQQKQVIALQAQLDQHFRLYSTGNDMVYSLLTHSWNRSAQASASGSTIVQSAANKSGGVNAWHEHWNFYASSFALNDYSARITNLNSLVSIQTAGRPMVLLLKHLGYAEAEAVSLANQVPTPFATTSSFGPMQLPSEQSQQEDFLPLQHIHELSLLPGWDKELMQRVTPYVTTYSSRLLNEAYMPNTMLEMMVTKSQADIIRLMRAEGSFNSIQFEAVTELLADELRSFFVGPDFRIEVWHNSSPDFVRVLEARLLPYQPTAVEFRYQGWGY</sequence>
<protein>
    <recommendedName>
        <fullName evidence="3">Type II secretion system protein K</fullName>
    </recommendedName>
</protein>